<keyword evidence="2" id="KW-1185">Reference proteome</keyword>
<name>A0A8K0DE45_IGNLU</name>
<dbReference type="EMBL" id="VTPC01001464">
    <property type="protein sequence ID" value="KAF2901877.1"/>
    <property type="molecule type" value="Genomic_DNA"/>
</dbReference>
<sequence length="233" mass="27166">MEIEKRKSKMTGIQQKRNEIKLKDVIEQKVHIVCDLAKVERDIQIAIKSGARKFQKEGRPYIRKKKDEGEYTTNVRCKNLGTAIIIQLEVLMKPVTPIPKNKENKIDLLAKKQYKVGNQKDIALAIPFEHEETLANGLQAFERWGFGLSRKKVLFIVSDYVTKNGIKTPFKNNISRSNWFLNFKKRHNLSIKKPQSVEYLRKAMTDPFVIKNYFKLLEKFLSDLQLNDCPSQI</sequence>
<reference evidence="1" key="1">
    <citation type="submission" date="2019-08" db="EMBL/GenBank/DDBJ databases">
        <title>The genome of the North American firefly Photinus pyralis.</title>
        <authorList>
            <consortium name="Photinus pyralis genome working group"/>
            <person name="Fallon T.R."/>
            <person name="Sander Lower S.E."/>
            <person name="Weng J.-K."/>
        </authorList>
    </citation>
    <scope>NUCLEOTIDE SEQUENCE</scope>
    <source>
        <strain evidence="1">TRF0915ILg1</strain>
        <tissue evidence="1">Whole body</tissue>
    </source>
</reference>
<protein>
    <recommendedName>
        <fullName evidence="3">Transposase</fullName>
    </recommendedName>
</protein>
<proteinExistence type="predicted"/>
<comment type="caution">
    <text evidence="1">The sequence shown here is derived from an EMBL/GenBank/DDBJ whole genome shotgun (WGS) entry which is preliminary data.</text>
</comment>
<organism evidence="1 2">
    <name type="scientific">Ignelater luminosus</name>
    <name type="common">Cucubano</name>
    <name type="synonym">Pyrophorus luminosus</name>
    <dbReference type="NCBI Taxonomy" id="2038154"/>
    <lineage>
        <taxon>Eukaryota</taxon>
        <taxon>Metazoa</taxon>
        <taxon>Ecdysozoa</taxon>
        <taxon>Arthropoda</taxon>
        <taxon>Hexapoda</taxon>
        <taxon>Insecta</taxon>
        <taxon>Pterygota</taxon>
        <taxon>Neoptera</taxon>
        <taxon>Endopterygota</taxon>
        <taxon>Coleoptera</taxon>
        <taxon>Polyphaga</taxon>
        <taxon>Elateriformia</taxon>
        <taxon>Elateroidea</taxon>
        <taxon>Elateridae</taxon>
        <taxon>Agrypninae</taxon>
        <taxon>Pyrophorini</taxon>
        <taxon>Ignelater</taxon>
    </lineage>
</organism>
<evidence type="ECO:0000313" key="1">
    <source>
        <dbReference type="EMBL" id="KAF2901877.1"/>
    </source>
</evidence>
<accession>A0A8K0DE45</accession>
<evidence type="ECO:0000313" key="2">
    <source>
        <dbReference type="Proteomes" id="UP000801492"/>
    </source>
</evidence>
<evidence type="ECO:0008006" key="3">
    <source>
        <dbReference type="Google" id="ProtNLM"/>
    </source>
</evidence>
<dbReference type="OrthoDB" id="6755551at2759"/>
<dbReference type="Proteomes" id="UP000801492">
    <property type="component" value="Unassembled WGS sequence"/>
</dbReference>
<dbReference type="AlphaFoldDB" id="A0A8K0DE45"/>
<gene>
    <name evidence="1" type="ORF">ILUMI_04308</name>
</gene>